<comment type="similarity">
    <text evidence="2 6">Belongs to the CDC50/LEM3 family.</text>
</comment>
<reference evidence="9 10" key="1">
    <citation type="journal article" date="2022" name="DNA Res.">
        <title>Genome analysis of five recently described species of the CUG-Ser clade uncovers Candida theae as a new hybrid lineage with pathogenic potential in the Candida parapsilosis species complex.</title>
        <authorList>
            <person name="Mixao V."/>
            <person name="Del Olmo V."/>
            <person name="Hegedusova E."/>
            <person name="Saus E."/>
            <person name="Pryszcz L."/>
            <person name="Cillingova A."/>
            <person name="Nosek J."/>
            <person name="Gabaldon T."/>
        </authorList>
    </citation>
    <scope>NUCLEOTIDE SEQUENCE [LARGE SCALE GENOMIC DNA]</scope>
    <source>
        <strain evidence="9 10">CBS 12239</strain>
    </source>
</reference>
<keyword evidence="4 8" id="KW-1133">Transmembrane helix</keyword>
<comment type="caution">
    <text evidence="9">The sequence shown here is derived from an EMBL/GenBank/DDBJ whole genome shotgun (WGS) entry which is preliminary data.</text>
</comment>
<evidence type="ECO:0000256" key="3">
    <source>
        <dbReference type="ARBA" id="ARBA00022692"/>
    </source>
</evidence>
<dbReference type="PANTHER" id="PTHR10926:SF20">
    <property type="entry name" value="PHOSPHOLIPID-TRANSPORTING ATPASE ACCESSORY SUBUNIT LEM3"/>
    <property type="match status" value="1"/>
</dbReference>
<keyword evidence="10" id="KW-1185">Reference proteome</keyword>
<dbReference type="GO" id="GO:0045332">
    <property type="term" value="P:phospholipid translocation"/>
    <property type="evidence" value="ECO:0007669"/>
    <property type="project" value="UniProtKB-UniRule"/>
</dbReference>
<evidence type="ECO:0000256" key="5">
    <source>
        <dbReference type="ARBA" id="ARBA00023136"/>
    </source>
</evidence>
<evidence type="ECO:0000256" key="2">
    <source>
        <dbReference type="ARBA" id="ARBA00009457"/>
    </source>
</evidence>
<dbReference type="RefSeq" id="XP_051608136.1">
    <property type="nucleotide sequence ID" value="XM_051752794.1"/>
</dbReference>
<feature type="compositionally biased region" description="Acidic residues" evidence="7">
    <location>
        <begin position="48"/>
        <end position="61"/>
    </location>
</feature>
<dbReference type="AlphaFoldDB" id="A0AAD5BDK6"/>
<feature type="compositionally biased region" description="Basic and acidic residues" evidence="7">
    <location>
        <begin position="62"/>
        <end position="77"/>
    </location>
</feature>
<protein>
    <submittedName>
        <fullName evidence="9">LEM3</fullName>
    </submittedName>
</protein>
<feature type="region of interest" description="Disordered" evidence="7">
    <location>
        <begin position="1"/>
        <end position="78"/>
    </location>
</feature>
<gene>
    <name evidence="9" type="ORF">KGF57_003381</name>
</gene>
<sequence>MSSRYDAYDSERPEPAAGLADADAPGAGPSSEGHVQQPNGHGGPTHDDDYDSGSSSEDEPLDVEKKEKTRRPSDHPFRQQRLKAYNPVLTAKTVIPLLVAIAIVFVPLGAAMWYASHKIQDITIEYTQCEILALENVFTPIPDNYTHYNFRHDHSGYKPKFSWRIIDDPTQRYEEDRKVCQIQFQVLEEMKGPLYLYYRLHKFHANHRRFVKSFSEDQLNGKDASLNTIKNTVGQNCEPLSERDGKKIYPCGLIANSLFNDTFSTALEAVNGTSSGKTVVLTDKGINWSTDKNRYKKTQYHYTDIVPPPNWYKMFPNGYNETNVPDISEWPQFQNWMRPSALATFNKLALRNDSASLQDGIYQINIGLHFPVLPYHGGKYIYLSQRSVIGGKNDFLGIAWMVGGGVCFVLGLTLLIINFIKPRKTGDVNMLSWNQEAIKRDERDASMAQTSGFEK</sequence>
<feature type="transmembrane region" description="Helical" evidence="8">
    <location>
        <begin position="93"/>
        <end position="115"/>
    </location>
</feature>
<dbReference type="EMBL" id="JAIHNG010000122">
    <property type="protein sequence ID" value="KAI5957072.1"/>
    <property type="molecule type" value="Genomic_DNA"/>
</dbReference>
<evidence type="ECO:0000256" key="8">
    <source>
        <dbReference type="SAM" id="Phobius"/>
    </source>
</evidence>
<keyword evidence="3 8" id="KW-0812">Transmembrane</keyword>
<organism evidence="9 10">
    <name type="scientific">Candida theae</name>
    <dbReference type="NCBI Taxonomy" id="1198502"/>
    <lineage>
        <taxon>Eukaryota</taxon>
        <taxon>Fungi</taxon>
        <taxon>Dikarya</taxon>
        <taxon>Ascomycota</taxon>
        <taxon>Saccharomycotina</taxon>
        <taxon>Pichiomycetes</taxon>
        <taxon>Debaryomycetaceae</taxon>
        <taxon>Candida/Lodderomyces clade</taxon>
        <taxon>Candida</taxon>
    </lineage>
</organism>
<evidence type="ECO:0000256" key="7">
    <source>
        <dbReference type="SAM" id="MobiDB-lite"/>
    </source>
</evidence>
<dbReference type="GeneID" id="76151439"/>
<dbReference type="GO" id="GO:0005886">
    <property type="term" value="C:plasma membrane"/>
    <property type="evidence" value="ECO:0007669"/>
    <property type="project" value="TreeGrafter"/>
</dbReference>
<feature type="transmembrane region" description="Helical" evidence="8">
    <location>
        <begin position="395"/>
        <end position="420"/>
    </location>
</feature>
<name>A0AAD5BDK6_9ASCO</name>
<evidence type="ECO:0000256" key="1">
    <source>
        <dbReference type="ARBA" id="ARBA00004370"/>
    </source>
</evidence>
<evidence type="ECO:0000313" key="10">
    <source>
        <dbReference type="Proteomes" id="UP001204833"/>
    </source>
</evidence>
<dbReference type="InterPro" id="IPR005045">
    <property type="entry name" value="CDC50/LEM3_fam"/>
</dbReference>
<dbReference type="PIRSF" id="PIRSF015840">
    <property type="entry name" value="DUF284_TM_euk"/>
    <property type="match status" value="1"/>
</dbReference>
<evidence type="ECO:0000256" key="4">
    <source>
        <dbReference type="ARBA" id="ARBA00022989"/>
    </source>
</evidence>
<evidence type="ECO:0000256" key="6">
    <source>
        <dbReference type="PIRNR" id="PIRNR015840"/>
    </source>
</evidence>
<dbReference type="Proteomes" id="UP001204833">
    <property type="component" value="Unassembled WGS sequence"/>
</dbReference>
<feature type="compositionally biased region" description="Basic and acidic residues" evidence="7">
    <location>
        <begin position="1"/>
        <end position="14"/>
    </location>
</feature>
<keyword evidence="5 6" id="KW-0472">Membrane</keyword>
<dbReference type="GO" id="GO:0005783">
    <property type="term" value="C:endoplasmic reticulum"/>
    <property type="evidence" value="ECO:0007669"/>
    <property type="project" value="TreeGrafter"/>
</dbReference>
<dbReference type="GO" id="GO:0005794">
    <property type="term" value="C:Golgi apparatus"/>
    <property type="evidence" value="ECO:0007669"/>
    <property type="project" value="TreeGrafter"/>
</dbReference>
<evidence type="ECO:0000313" key="9">
    <source>
        <dbReference type="EMBL" id="KAI5957072.1"/>
    </source>
</evidence>
<feature type="compositionally biased region" description="Low complexity" evidence="7">
    <location>
        <begin position="15"/>
        <end position="29"/>
    </location>
</feature>
<dbReference type="Pfam" id="PF03381">
    <property type="entry name" value="CDC50"/>
    <property type="match status" value="1"/>
</dbReference>
<dbReference type="PANTHER" id="PTHR10926">
    <property type="entry name" value="CELL CYCLE CONTROL PROTEIN 50"/>
    <property type="match status" value="1"/>
</dbReference>
<comment type="subcellular location">
    <subcellularLocation>
        <location evidence="1">Membrane</location>
    </subcellularLocation>
</comment>
<accession>A0AAD5BDK6</accession>
<proteinExistence type="inferred from homology"/>